<dbReference type="Pfam" id="PF01965">
    <property type="entry name" value="DJ-1_PfpI"/>
    <property type="match status" value="1"/>
</dbReference>
<name>D6TKM2_KTERA</name>
<dbReference type="CDD" id="cd03139">
    <property type="entry name" value="GATase1_PfpI_2"/>
    <property type="match status" value="1"/>
</dbReference>
<accession>D6TKM2</accession>
<evidence type="ECO:0000259" key="1">
    <source>
        <dbReference type="Pfam" id="PF01965"/>
    </source>
</evidence>
<dbReference type="Proteomes" id="UP000004508">
    <property type="component" value="Unassembled WGS sequence"/>
</dbReference>
<dbReference type="GO" id="GO:0006355">
    <property type="term" value="P:regulation of DNA-templated transcription"/>
    <property type="evidence" value="ECO:0007669"/>
    <property type="project" value="TreeGrafter"/>
</dbReference>
<reference evidence="2 3" key="1">
    <citation type="journal article" date="2011" name="Stand. Genomic Sci.">
        <title>Non-contiguous finished genome sequence and contextual data of the filamentous soil bacterium Ktedonobacter racemifer type strain (SOSP1-21).</title>
        <authorList>
            <person name="Chang Y.J."/>
            <person name="Land M."/>
            <person name="Hauser L."/>
            <person name="Chertkov O."/>
            <person name="Del Rio T.G."/>
            <person name="Nolan M."/>
            <person name="Copeland A."/>
            <person name="Tice H."/>
            <person name="Cheng J.F."/>
            <person name="Lucas S."/>
            <person name="Han C."/>
            <person name="Goodwin L."/>
            <person name="Pitluck S."/>
            <person name="Ivanova N."/>
            <person name="Ovchinikova G."/>
            <person name="Pati A."/>
            <person name="Chen A."/>
            <person name="Palaniappan K."/>
            <person name="Mavromatis K."/>
            <person name="Liolios K."/>
            <person name="Brettin T."/>
            <person name="Fiebig A."/>
            <person name="Rohde M."/>
            <person name="Abt B."/>
            <person name="Goker M."/>
            <person name="Detter J.C."/>
            <person name="Woyke T."/>
            <person name="Bristow J."/>
            <person name="Eisen J.A."/>
            <person name="Markowitz V."/>
            <person name="Hugenholtz P."/>
            <person name="Kyrpides N.C."/>
            <person name="Klenk H.P."/>
            <person name="Lapidus A."/>
        </authorList>
    </citation>
    <scope>NUCLEOTIDE SEQUENCE [LARGE SCALE GENOMIC DNA]</scope>
    <source>
        <strain evidence="3">DSM 44963</strain>
    </source>
</reference>
<dbReference type="eggNOG" id="COG0693">
    <property type="taxonomic scope" value="Bacteria"/>
</dbReference>
<organism evidence="2 3">
    <name type="scientific">Ktedonobacter racemifer DSM 44963</name>
    <dbReference type="NCBI Taxonomy" id="485913"/>
    <lineage>
        <taxon>Bacteria</taxon>
        <taxon>Bacillati</taxon>
        <taxon>Chloroflexota</taxon>
        <taxon>Ktedonobacteria</taxon>
        <taxon>Ktedonobacterales</taxon>
        <taxon>Ktedonobacteraceae</taxon>
        <taxon>Ktedonobacter</taxon>
    </lineage>
</organism>
<feature type="domain" description="DJ-1/PfpI" evidence="1">
    <location>
        <begin position="11"/>
        <end position="169"/>
    </location>
</feature>
<sequence length="231" mass="24928">MAQHAPSHLSVGMMLFPSLTLLDLAGPYDVFSRMPGAHVYLVASSLEPIRTEKGLTLTPDTSFENAPLFDILFVPGGPGQQLVMEDEGFLNFLRERGQTARLLTSVCTGSLILGAAGLLQGYRATTHWRYLDLLSLLGAQPVAERVIVDRNRITGAGVSAGIDLALSIVSVLFGKDVAQSIQLSIEYDPQPPFPGGSPNSADPELVAGLSAKLDDVYTKRRRQIERIVARL</sequence>
<dbReference type="Gene3D" id="3.40.50.880">
    <property type="match status" value="1"/>
</dbReference>
<dbReference type="PANTHER" id="PTHR43130:SF2">
    <property type="entry name" value="DJ-1_PFPI DOMAIN-CONTAINING PROTEIN"/>
    <property type="match status" value="1"/>
</dbReference>
<dbReference type="InterPro" id="IPR002818">
    <property type="entry name" value="DJ-1/PfpI"/>
</dbReference>
<dbReference type="InterPro" id="IPR052158">
    <property type="entry name" value="INH-QAR"/>
</dbReference>
<protein>
    <submittedName>
        <fullName evidence="2">ThiJ/PfpI domain protein</fullName>
    </submittedName>
</protein>
<dbReference type="RefSeq" id="WP_007910543.1">
    <property type="nucleotide sequence ID" value="NZ_ADVG01000002.1"/>
</dbReference>
<dbReference type="SUPFAM" id="SSF52317">
    <property type="entry name" value="Class I glutamine amidotransferase-like"/>
    <property type="match status" value="1"/>
</dbReference>
<proteinExistence type="predicted"/>
<evidence type="ECO:0000313" key="3">
    <source>
        <dbReference type="Proteomes" id="UP000004508"/>
    </source>
</evidence>
<dbReference type="AlphaFoldDB" id="D6TKM2"/>
<dbReference type="PANTHER" id="PTHR43130">
    <property type="entry name" value="ARAC-FAMILY TRANSCRIPTIONAL REGULATOR"/>
    <property type="match status" value="1"/>
</dbReference>
<keyword evidence="3" id="KW-1185">Reference proteome</keyword>
<gene>
    <name evidence="2" type="ORF">Krac_7615</name>
</gene>
<comment type="caution">
    <text evidence="2">The sequence shown here is derived from an EMBL/GenBank/DDBJ whole genome shotgun (WGS) entry which is preliminary data.</text>
</comment>
<dbReference type="InParanoid" id="D6TKM2"/>
<evidence type="ECO:0000313" key="2">
    <source>
        <dbReference type="EMBL" id="EFH86322.1"/>
    </source>
</evidence>
<dbReference type="OrthoDB" id="6382410at2"/>
<dbReference type="InterPro" id="IPR029062">
    <property type="entry name" value="Class_I_gatase-like"/>
</dbReference>
<dbReference type="EMBL" id="ADVG01000002">
    <property type="protein sequence ID" value="EFH86322.1"/>
    <property type="molecule type" value="Genomic_DNA"/>
</dbReference>